<dbReference type="GO" id="GO:0005968">
    <property type="term" value="C:Rab-protein geranylgeranyltransferase complex"/>
    <property type="evidence" value="ECO:0007669"/>
    <property type="project" value="TreeGrafter"/>
</dbReference>
<reference evidence="10" key="1">
    <citation type="submission" date="2025-08" db="UniProtKB">
        <authorList>
            <consortium name="Ensembl"/>
        </authorList>
    </citation>
    <scope>IDENTIFICATION</scope>
</reference>
<dbReference type="GeneTree" id="ENSGT00550000075121"/>
<keyword evidence="5 8" id="KW-0808">Transferase</keyword>
<protein>
    <recommendedName>
        <fullName evidence="8">Geranylgeranyl transferase type-2 subunit alpha</fullName>
        <ecNumber evidence="8">2.5.1.60</ecNumber>
    </recommendedName>
    <alternativeName>
        <fullName evidence="8">Geranylgeranyl transferase type II subunit alpha</fullName>
    </alternativeName>
</protein>
<name>A0A674GDA3_TAEGU</name>
<dbReference type="InterPro" id="IPR036254">
    <property type="entry name" value="RabGGT_asu_insert-dom_sf"/>
</dbReference>
<feature type="domain" description="Rab geranylgeranyltransferase alpha subunit insert-domain" evidence="9">
    <location>
        <begin position="124"/>
        <end position="217"/>
    </location>
</feature>
<evidence type="ECO:0000256" key="5">
    <source>
        <dbReference type="ARBA" id="ARBA00022679"/>
    </source>
</evidence>
<dbReference type="PROSITE" id="PS51147">
    <property type="entry name" value="PFTA"/>
    <property type="match status" value="2"/>
</dbReference>
<comment type="similarity">
    <text evidence="1 8">Belongs to the protein prenyltransferase subunit alpha family.</text>
</comment>
<dbReference type="InParanoid" id="A0A674GDA3"/>
<dbReference type="OMA" id="RILWSEG"/>
<dbReference type="Proteomes" id="UP000007754">
    <property type="component" value="Unplaced"/>
</dbReference>
<dbReference type="Gene3D" id="1.25.40.120">
    <property type="entry name" value="Protein prenylyltransferase"/>
    <property type="match status" value="1"/>
</dbReference>
<evidence type="ECO:0000256" key="4">
    <source>
        <dbReference type="ARBA" id="ARBA00022614"/>
    </source>
</evidence>
<keyword evidence="3 8" id="KW-0637">Prenyltransferase</keyword>
<dbReference type="Pfam" id="PF01239">
    <property type="entry name" value="PPTA"/>
    <property type="match status" value="2"/>
</dbReference>
<dbReference type="GO" id="GO:0097354">
    <property type="term" value="P:prenylation"/>
    <property type="evidence" value="ECO:0007669"/>
    <property type="project" value="UniProtKB-UniRule"/>
</dbReference>
<evidence type="ECO:0000256" key="1">
    <source>
        <dbReference type="ARBA" id="ARBA00006734"/>
    </source>
</evidence>
<gene>
    <name evidence="10" type="primary">RABGGTA</name>
</gene>
<evidence type="ECO:0000256" key="7">
    <source>
        <dbReference type="ARBA" id="ARBA00047658"/>
    </source>
</evidence>
<evidence type="ECO:0000256" key="8">
    <source>
        <dbReference type="RuleBase" id="RU367120"/>
    </source>
</evidence>
<evidence type="ECO:0000256" key="3">
    <source>
        <dbReference type="ARBA" id="ARBA00022602"/>
    </source>
</evidence>
<keyword evidence="4" id="KW-0433">Leucine-rich repeat</keyword>
<evidence type="ECO:0000256" key="6">
    <source>
        <dbReference type="ARBA" id="ARBA00022737"/>
    </source>
</evidence>
<dbReference type="SUPFAM" id="SSF48439">
    <property type="entry name" value="Protein prenylyltransferase"/>
    <property type="match status" value="1"/>
</dbReference>
<comment type="function">
    <text evidence="8">Catalyzes the transfer of a geranyl-geranyl moiety from geranyl-geranyl pyrophosphate to cysteines occuring in specific C-terminal amino acid sequences.</text>
</comment>
<evidence type="ECO:0000313" key="10">
    <source>
        <dbReference type="Ensembl" id="ENSTGUP00000020539.1"/>
    </source>
</evidence>
<accession>A0A674GDA3</accession>
<dbReference type="PANTHER" id="PTHR11129">
    <property type="entry name" value="PROTEIN FARNESYLTRANSFERASE ALPHA SUBUNIT/RAB GERANYLGERANYL TRANSFERASE ALPHA SUBUNIT"/>
    <property type="match status" value="1"/>
</dbReference>
<keyword evidence="6" id="KW-0677">Repeat</keyword>
<comment type="catalytic activity">
    <reaction evidence="7 8">
        <text>geranylgeranyl diphosphate + L-cysteinyl-[protein] = S-geranylgeranyl-L-cysteinyl-[protein] + diphosphate</text>
        <dbReference type="Rhea" id="RHEA:21240"/>
        <dbReference type="Rhea" id="RHEA-COMP:10131"/>
        <dbReference type="Rhea" id="RHEA-COMP:11537"/>
        <dbReference type="ChEBI" id="CHEBI:29950"/>
        <dbReference type="ChEBI" id="CHEBI:33019"/>
        <dbReference type="ChEBI" id="CHEBI:57533"/>
        <dbReference type="ChEBI" id="CHEBI:86021"/>
        <dbReference type="EC" id="2.5.1.60"/>
    </reaction>
</comment>
<dbReference type="GO" id="GO:0008270">
    <property type="term" value="F:zinc ion binding"/>
    <property type="evidence" value="ECO:0007669"/>
    <property type="project" value="InterPro"/>
</dbReference>
<dbReference type="EC" id="2.5.1.60" evidence="8"/>
<dbReference type="Pfam" id="PF07711">
    <property type="entry name" value="RabGGT_insert"/>
    <property type="match status" value="1"/>
</dbReference>
<reference evidence="10" key="2">
    <citation type="submission" date="2025-09" db="UniProtKB">
        <authorList>
            <consortium name="Ensembl"/>
        </authorList>
    </citation>
    <scope>IDENTIFICATION</scope>
</reference>
<organism evidence="10 11">
    <name type="scientific">Taeniopygia guttata</name>
    <name type="common">Zebra finch</name>
    <name type="synonym">Poephila guttata</name>
    <dbReference type="NCBI Taxonomy" id="59729"/>
    <lineage>
        <taxon>Eukaryota</taxon>
        <taxon>Metazoa</taxon>
        <taxon>Chordata</taxon>
        <taxon>Craniata</taxon>
        <taxon>Vertebrata</taxon>
        <taxon>Euteleostomi</taxon>
        <taxon>Archelosauria</taxon>
        <taxon>Archosauria</taxon>
        <taxon>Dinosauria</taxon>
        <taxon>Saurischia</taxon>
        <taxon>Theropoda</taxon>
        <taxon>Coelurosauria</taxon>
        <taxon>Aves</taxon>
        <taxon>Neognathae</taxon>
        <taxon>Neoaves</taxon>
        <taxon>Telluraves</taxon>
        <taxon>Australaves</taxon>
        <taxon>Passeriformes</taxon>
        <taxon>Passeroidea</taxon>
        <taxon>Estrildidae</taxon>
        <taxon>Estrildinae</taxon>
        <taxon>Taeniopygia</taxon>
    </lineage>
</organism>
<dbReference type="SUPFAM" id="SSF49594">
    <property type="entry name" value="Rab geranylgeranyltransferase alpha-subunit, insert domain"/>
    <property type="match status" value="1"/>
</dbReference>
<dbReference type="InterPro" id="IPR002088">
    <property type="entry name" value="Prenyl_trans_a"/>
</dbReference>
<proteinExistence type="inferred from homology"/>
<evidence type="ECO:0000313" key="11">
    <source>
        <dbReference type="Proteomes" id="UP000007754"/>
    </source>
</evidence>
<dbReference type="GO" id="GO:0004663">
    <property type="term" value="F:Rab geranylgeranyltransferase activity"/>
    <property type="evidence" value="ECO:0007669"/>
    <property type="project" value="UniProtKB-UniRule"/>
</dbReference>
<dbReference type="InterPro" id="IPR009087">
    <property type="entry name" value="RabGGT_asu_insert-domain"/>
</dbReference>
<keyword evidence="2" id="KW-0597">Phosphoprotein</keyword>
<dbReference type="PANTHER" id="PTHR11129:SF2">
    <property type="entry name" value="GERANYLGERANYL TRANSFERASE TYPE-2 SUBUNIT ALPHA"/>
    <property type="match status" value="1"/>
</dbReference>
<keyword evidence="11" id="KW-1185">Reference proteome</keyword>
<dbReference type="Ensembl" id="ENSTGUT00000028613.1">
    <property type="protein sequence ID" value="ENSTGUP00000020539.1"/>
    <property type="gene ID" value="ENSTGUG00000020721.1"/>
</dbReference>
<sequence length="440" mass="47838">MPPQPSGAWSSSQSLLVYTGGLPVHAWEHRRALVAGQDPEAELAFAGALLSRDFSNFSAWHHRLRLLAPARGGGEGKPGALPPEKLKEELELVQNAVFTDPTDQSAWVYLRCILSRAPPPPRVICVHVDREDATLAVIFSRPVKVNPTCPELKVTMDGSALAGPWRSGEGRPRPGHTWLCALPAPPTDSPAHLEVTWAGSAPRQVTLLPGEAEAWWQEPIVERELFWPELGVAEAQVLQEQVQVCRELLELEPQSRGCLLTLALLLAALDPRGGAREIRDHLESLRAADPLRSGFVADVQSRFEAALAVLGAGEGLSLANKGLRSVPFLERMAAVSRLELVGNELRELPAALGALRSLRPLATPPLSPHWLPGPALPCWDWLRPRWAPPPAAPPTWPSSSPVSTSLSADWLLLEATPLCRGGHAPFAVRRGNFRVWSSIK</sequence>
<dbReference type="CTD" id="5875"/>
<dbReference type="Gene3D" id="2.60.40.1130">
    <property type="entry name" value="Rab geranylgeranyltransferase alpha-subunit, insert domain"/>
    <property type="match status" value="1"/>
</dbReference>
<dbReference type="AlphaFoldDB" id="A0A674GDA3"/>
<evidence type="ECO:0000256" key="2">
    <source>
        <dbReference type="ARBA" id="ARBA00022553"/>
    </source>
</evidence>
<dbReference type="OrthoDB" id="1658at2759"/>
<evidence type="ECO:0000259" key="9">
    <source>
        <dbReference type="Pfam" id="PF07711"/>
    </source>
</evidence>